<keyword evidence="2" id="KW-1185">Reference proteome</keyword>
<dbReference type="SUPFAM" id="SSF52047">
    <property type="entry name" value="RNI-like"/>
    <property type="match status" value="1"/>
</dbReference>
<evidence type="ECO:0000313" key="1">
    <source>
        <dbReference type="EMBL" id="TFL03519.1"/>
    </source>
</evidence>
<accession>A0A5C3QTC8</accession>
<dbReference type="AlphaFoldDB" id="A0A5C3QTC8"/>
<gene>
    <name evidence="1" type="ORF">BDV98DRAFT_387553</name>
</gene>
<organism evidence="1 2">
    <name type="scientific">Pterulicium gracile</name>
    <dbReference type="NCBI Taxonomy" id="1884261"/>
    <lineage>
        <taxon>Eukaryota</taxon>
        <taxon>Fungi</taxon>
        <taxon>Dikarya</taxon>
        <taxon>Basidiomycota</taxon>
        <taxon>Agaricomycotina</taxon>
        <taxon>Agaricomycetes</taxon>
        <taxon>Agaricomycetidae</taxon>
        <taxon>Agaricales</taxon>
        <taxon>Pleurotineae</taxon>
        <taxon>Pterulaceae</taxon>
        <taxon>Pterulicium</taxon>
    </lineage>
</organism>
<protein>
    <submittedName>
        <fullName evidence="1">Uncharacterized protein</fullName>
    </submittedName>
</protein>
<proteinExistence type="predicted"/>
<dbReference type="Proteomes" id="UP000305067">
    <property type="component" value="Unassembled WGS sequence"/>
</dbReference>
<evidence type="ECO:0000313" key="2">
    <source>
        <dbReference type="Proteomes" id="UP000305067"/>
    </source>
</evidence>
<name>A0A5C3QTC8_9AGAR</name>
<sequence length="168" mass="18907">MMKWDNLHTLALESYEMNSSALPGLLTRLQSVVIFRFCIIANEDQRQIPAPPEGCTFPKLEAFMLTDEERNTDSDATVVSQITAPLMQVLDLQRSSSRILLPFISRSGCHIQYLTIRDLTESETFPDALTELPALRLLPLLSGLQPDAFLAIIQQLGHTMKPQDSHRV</sequence>
<dbReference type="EMBL" id="ML178820">
    <property type="protein sequence ID" value="TFL03519.1"/>
    <property type="molecule type" value="Genomic_DNA"/>
</dbReference>
<reference evidence="1 2" key="1">
    <citation type="journal article" date="2019" name="Nat. Ecol. Evol.">
        <title>Megaphylogeny resolves global patterns of mushroom evolution.</title>
        <authorList>
            <person name="Varga T."/>
            <person name="Krizsan K."/>
            <person name="Foldi C."/>
            <person name="Dima B."/>
            <person name="Sanchez-Garcia M."/>
            <person name="Sanchez-Ramirez S."/>
            <person name="Szollosi G.J."/>
            <person name="Szarkandi J.G."/>
            <person name="Papp V."/>
            <person name="Albert L."/>
            <person name="Andreopoulos W."/>
            <person name="Angelini C."/>
            <person name="Antonin V."/>
            <person name="Barry K.W."/>
            <person name="Bougher N.L."/>
            <person name="Buchanan P."/>
            <person name="Buyck B."/>
            <person name="Bense V."/>
            <person name="Catcheside P."/>
            <person name="Chovatia M."/>
            <person name="Cooper J."/>
            <person name="Damon W."/>
            <person name="Desjardin D."/>
            <person name="Finy P."/>
            <person name="Geml J."/>
            <person name="Haridas S."/>
            <person name="Hughes K."/>
            <person name="Justo A."/>
            <person name="Karasinski D."/>
            <person name="Kautmanova I."/>
            <person name="Kiss B."/>
            <person name="Kocsube S."/>
            <person name="Kotiranta H."/>
            <person name="LaButti K.M."/>
            <person name="Lechner B.E."/>
            <person name="Liimatainen K."/>
            <person name="Lipzen A."/>
            <person name="Lukacs Z."/>
            <person name="Mihaltcheva S."/>
            <person name="Morgado L.N."/>
            <person name="Niskanen T."/>
            <person name="Noordeloos M.E."/>
            <person name="Ohm R.A."/>
            <person name="Ortiz-Santana B."/>
            <person name="Ovrebo C."/>
            <person name="Racz N."/>
            <person name="Riley R."/>
            <person name="Savchenko A."/>
            <person name="Shiryaev A."/>
            <person name="Soop K."/>
            <person name="Spirin V."/>
            <person name="Szebenyi C."/>
            <person name="Tomsovsky M."/>
            <person name="Tulloss R.E."/>
            <person name="Uehling J."/>
            <person name="Grigoriev I.V."/>
            <person name="Vagvolgyi C."/>
            <person name="Papp T."/>
            <person name="Martin F.M."/>
            <person name="Miettinen O."/>
            <person name="Hibbett D.S."/>
            <person name="Nagy L.G."/>
        </authorList>
    </citation>
    <scope>NUCLEOTIDE SEQUENCE [LARGE SCALE GENOMIC DNA]</scope>
    <source>
        <strain evidence="1 2">CBS 309.79</strain>
    </source>
</reference>